<dbReference type="RefSeq" id="WP_274354532.1">
    <property type="nucleotide sequence ID" value="NZ_JAQZSM010000072.1"/>
</dbReference>
<keyword evidence="2" id="KW-1185">Reference proteome</keyword>
<accession>A0ABT5TFH4</accession>
<evidence type="ECO:0000313" key="2">
    <source>
        <dbReference type="Proteomes" id="UP001431784"/>
    </source>
</evidence>
<dbReference type="EMBL" id="JAQZSM010000072">
    <property type="protein sequence ID" value="MDD7973875.1"/>
    <property type="molecule type" value="Genomic_DNA"/>
</dbReference>
<organism evidence="1 2">
    <name type="scientific">Roseinatronobacter alkalisoli</name>
    <dbReference type="NCBI Taxonomy" id="3028235"/>
    <lineage>
        <taxon>Bacteria</taxon>
        <taxon>Pseudomonadati</taxon>
        <taxon>Pseudomonadota</taxon>
        <taxon>Alphaproteobacteria</taxon>
        <taxon>Rhodobacterales</taxon>
        <taxon>Paracoccaceae</taxon>
        <taxon>Roseinatronobacter</taxon>
    </lineage>
</organism>
<comment type="caution">
    <text evidence="1">The sequence shown here is derived from an EMBL/GenBank/DDBJ whole genome shotgun (WGS) entry which is preliminary data.</text>
</comment>
<protein>
    <submittedName>
        <fullName evidence="1">Uncharacterized protein</fullName>
    </submittedName>
</protein>
<gene>
    <name evidence="1" type="ORF">PUT78_22870</name>
</gene>
<name>A0ABT5TFH4_9RHOB</name>
<proteinExistence type="predicted"/>
<reference evidence="1" key="1">
    <citation type="submission" date="2023-02" db="EMBL/GenBank/DDBJ databases">
        <title>Description of Roseinatronobacter alkalisoli sp. nov., an alkaliphilic bacerium isolated from soda soil.</title>
        <authorList>
            <person name="Wei W."/>
        </authorList>
    </citation>
    <scope>NUCLEOTIDE SEQUENCE</scope>
    <source>
        <strain evidence="1">HJB301</strain>
    </source>
</reference>
<sequence>MFCLTEAADGGYRLTYLFRLAERLAAEAGTDLEGGKKMIMDSLGGILLGRPTTRKRSRT</sequence>
<dbReference type="Proteomes" id="UP001431784">
    <property type="component" value="Unassembled WGS sequence"/>
</dbReference>
<evidence type="ECO:0000313" key="1">
    <source>
        <dbReference type="EMBL" id="MDD7973875.1"/>
    </source>
</evidence>